<sequence>MEAAKETLENQRTSTENVNDTNRNPQFEPIPLDKIKTLEEDEEELFRMRAKLFRFTYVNGLPKWKERGTGDMKLLKHKKKGTIRLLMRRSRTLKICANHYVTPWMELKSNVWSDRAWVWYTQADFADETLKHEVLAIRFLNAENAQKFKAKFEECRNEIKEKEERLASGRNPTLRLLVKEDSQGEPEGLDKVVQKLKELSVEEDRQGKSESLDKVAPKLELSVEDDSQGKSESHEISQKPGELLVKEDSQGEPNDLDKIVQKLEEFSVEEDRQGKSESLDKVAPKLELSVEDDSQGKSESHEISQKPGEQLVKEDNQGEPKDLDKVVQKLEEFSVEEDSQGKSESRDKVAPKLELSVQDDGRGKSESHEISPKSEFSVEEASQKAEEKEETHSKAEEEQ</sequence>
<dbReference type="GeneTree" id="ENSGT00940000154389"/>
<feature type="compositionally biased region" description="Basic and acidic residues" evidence="1">
    <location>
        <begin position="359"/>
        <end position="372"/>
    </location>
</feature>
<evidence type="ECO:0000313" key="4">
    <source>
        <dbReference type="Proteomes" id="UP000002280"/>
    </source>
</evidence>
<dbReference type="OrthoDB" id="2357150at2759"/>
<dbReference type="Gene3D" id="2.30.29.30">
    <property type="entry name" value="Pleckstrin-homology domain (PH domain)/Phosphotyrosine-binding domain (PTB)"/>
    <property type="match status" value="1"/>
</dbReference>
<organism evidence="3 4">
    <name type="scientific">Monodelphis domestica</name>
    <name type="common">Gray short-tailed opossum</name>
    <dbReference type="NCBI Taxonomy" id="13616"/>
    <lineage>
        <taxon>Eukaryota</taxon>
        <taxon>Metazoa</taxon>
        <taxon>Chordata</taxon>
        <taxon>Craniata</taxon>
        <taxon>Vertebrata</taxon>
        <taxon>Euteleostomi</taxon>
        <taxon>Mammalia</taxon>
        <taxon>Metatheria</taxon>
        <taxon>Didelphimorphia</taxon>
        <taxon>Didelphidae</taxon>
        <taxon>Monodelphis</taxon>
    </lineage>
</organism>
<evidence type="ECO:0000259" key="2">
    <source>
        <dbReference type="PROSITE" id="PS50196"/>
    </source>
</evidence>
<dbReference type="GO" id="GO:0005643">
    <property type="term" value="C:nuclear pore"/>
    <property type="evidence" value="ECO:0000318"/>
    <property type="project" value="GO_Central"/>
</dbReference>
<dbReference type="GO" id="GO:0005813">
    <property type="term" value="C:centrosome"/>
    <property type="evidence" value="ECO:0000318"/>
    <property type="project" value="GO_Central"/>
</dbReference>
<feature type="compositionally biased region" description="Basic and acidic residues" evidence="1">
    <location>
        <begin position="294"/>
        <end position="304"/>
    </location>
</feature>
<dbReference type="AlphaFoldDB" id="F6RH02"/>
<feature type="compositionally biased region" description="Basic and acidic residues" evidence="1">
    <location>
        <begin position="339"/>
        <end position="351"/>
    </location>
</feature>
<dbReference type="Pfam" id="PF00638">
    <property type="entry name" value="Ran_BP1"/>
    <property type="match status" value="1"/>
</dbReference>
<feature type="region of interest" description="Disordered" evidence="1">
    <location>
        <begin position="200"/>
        <end position="399"/>
    </location>
</feature>
<dbReference type="SUPFAM" id="SSF50729">
    <property type="entry name" value="PH domain-like"/>
    <property type="match status" value="1"/>
</dbReference>
<reference evidence="3" key="2">
    <citation type="submission" date="2025-08" db="UniProtKB">
        <authorList>
            <consortium name="Ensembl"/>
        </authorList>
    </citation>
    <scope>IDENTIFICATION</scope>
</reference>
<dbReference type="Bgee" id="ENSMODG00000022961">
    <property type="expression patterns" value="Expressed in spermatid and 3 other cell types or tissues"/>
</dbReference>
<dbReference type="KEGG" id="mdo:100023161"/>
<dbReference type="GO" id="GO:0006913">
    <property type="term" value="P:nucleocytoplasmic transport"/>
    <property type="evidence" value="ECO:0007669"/>
    <property type="project" value="InterPro"/>
</dbReference>
<dbReference type="STRING" id="13616.ENSMODP00000027799"/>
<keyword evidence="4" id="KW-1185">Reference proteome</keyword>
<dbReference type="InterPro" id="IPR000156">
    <property type="entry name" value="Ran_bind_dom"/>
</dbReference>
<feature type="region of interest" description="Disordered" evidence="1">
    <location>
        <begin position="1"/>
        <end position="29"/>
    </location>
</feature>
<dbReference type="Ensembl" id="ENSMODT00000029336.2">
    <property type="protein sequence ID" value="ENSMODP00000027799.2"/>
    <property type="gene ID" value="ENSMODG00000022961.2"/>
</dbReference>
<dbReference type="CDD" id="cd13179">
    <property type="entry name" value="RanBD_RanBP1"/>
    <property type="match status" value="1"/>
</dbReference>
<protein>
    <submittedName>
        <fullName evidence="3">RANBP2-like and GRIP domain-containing protein 8</fullName>
    </submittedName>
</protein>
<dbReference type="SMART" id="SM00160">
    <property type="entry name" value="RanBD"/>
    <property type="match status" value="1"/>
</dbReference>
<feature type="compositionally biased region" description="Polar residues" evidence="1">
    <location>
        <begin position="10"/>
        <end position="25"/>
    </location>
</feature>
<evidence type="ECO:0000256" key="1">
    <source>
        <dbReference type="SAM" id="MobiDB-lite"/>
    </source>
</evidence>
<proteinExistence type="predicted"/>
<dbReference type="InterPro" id="IPR045255">
    <property type="entry name" value="RanBP1-like"/>
</dbReference>
<feature type="compositionally biased region" description="Basic and acidic residues" evidence="1">
    <location>
        <begin position="381"/>
        <end position="399"/>
    </location>
</feature>
<dbReference type="Proteomes" id="UP000002280">
    <property type="component" value="Chromosome 6"/>
</dbReference>
<reference evidence="3 4" key="1">
    <citation type="journal article" date="2007" name="Nature">
        <title>Genome of the marsupial Monodelphis domestica reveals innovation in non-coding sequences.</title>
        <authorList>
            <person name="Mikkelsen T.S."/>
            <person name="Wakefield M.J."/>
            <person name="Aken B."/>
            <person name="Amemiya C.T."/>
            <person name="Chang J.L."/>
            <person name="Duke S."/>
            <person name="Garber M."/>
            <person name="Gentles A.J."/>
            <person name="Goodstadt L."/>
            <person name="Heger A."/>
            <person name="Jurka J."/>
            <person name="Kamal M."/>
            <person name="Mauceli E."/>
            <person name="Searle S.M."/>
            <person name="Sharpe T."/>
            <person name="Baker M.L."/>
            <person name="Batzer M.A."/>
            <person name="Benos P.V."/>
            <person name="Belov K."/>
            <person name="Clamp M."/>
            <person name="Cook A."/>
            <person name="Cuff J."/>
            <person name="Das R."/>
            <person name="Davidow L."/>
            <person name="Deakin J.E."/>
            <person name="Fazzari M.J."/>
            <person name="Glass J.L."/>
            <person name="Grabherr M."/>
            <person name="Greally J.M."/>
            <person name="Gu W."/>
            <person name="Hore T.A."/>
            <person name="Huttley G.A."/>
            <person name="Kleber M."/>
            <person name="Jirtle R.L."/>
            <person name="Koina E."/>
            <person name="Lee J.T."/>
            <person name="Mahony S."/>
            <person name="Marra M.A."/>
            <person name="Miller R.D."/>
            <person name="Nicholls R.D."/>
            <person name="Oda M."/>
            <person name="Papenfuss A.T."/>
            <person name="Parra Z.E."/>
            <person name="Pollock D.D."/>
            <person name="Ray D.A."/>
            <person name="Schein J.E."/>
            <person name="Speed T.P."/>
            <person name="Thompson K."/>
            <person name="VandeBerg J.L."/>
            <person name="Wade C.M."/>
            <person name="Walker J.A."/>
            <person name="Waters P.D."/>
            <person name="Webber C."/>
            <person name="Weidman J.R."/>
            <person name="Xie X."/>
            <person name="Zody M.C."/>
            <person name="Baldwin J."/>
            <person name="Abdouelleil A."/>
            <person name="Abdulkadir J."/>
            <person name="Abebe A."/>
            <person name="Abera B."/>
            <person name="Abreu J."/>
            <person name="Acer S.C."/>
            <person name="Aftuck L."/>
            <person name="Alexander A."/>
            <person name="An P."/>
            <person name="Anderson E."/>
            <person name="Anderson S."/>
            <person name="Arachi H."/>
            <person name="Azer M."/>
            <person name="Bachantsang P."/>
            <person name="Barry A."/>
            <person name="Bayul T."/>
            <person name="Berlin A."/>
            <person name="Bessette D."/>
            <person name="Bloom T."/>
            <person name="Bloom T."/>
            <person name="Boguslavskiy L."/>
            <person name="Bonnet C."/>
            <person name="Boukhgalter B."/>
            <person name="Bourzgui I."/>
            <person name="Brown A."/>
            <person name="Cahill P."/>
            <person name="Channer S."/>
            <person name="Cheshatsang Y."/>
            <person name="Chuda L."/>
            <person name="Citroen M."/>
            <person name="Collymore A."/>
            <person name="Cooke P."/>
            <person name="Costello M."/>
            <person name="D'Aco K."/>
            <person name="Daza R."/>
            <person name="De Haan G."/>
            <person name="DeGray S."/>
            <person name="DeMaso C."/>
            <person name="Dhargay N."/>
            <person name="Dooley K."/>
            <person name="Dooley E."/>
            <person name="Doricent M."/>
            <person name="Dorje P."/>
            <person name="Dorjee K."/>
            <person name="Dupes A."/>
            <person name="Elong R."/>
            <person name="Falk J."/>
            <person name="Farina A."/>
            <person name="Faro S."/>
            <person name="Ferguson D."/>
            <person name="Fisher S."/>
            <person name="Foley C.D."/>
            <person name="Franke A."/>
            <person name="Friedrich D."/>
            <person name="Gadbois L."/>
            <person name="Gearin G."/>
            <person name="Gearin C.R."/>
            <person name="Giannoukos G."/>
            <person name="Goode T."/>
            <person name="Graham J."/>
            <person name="Grandbois E."/>
            <person name="Grewal S."/>
            <person name="Gyaltsen K."/>
            <person name="Hafez N."/>
            <person name="Hagos B."/>
            <person name="Hall J."/>
            <person name="Henson C."/>
            <person name="Hollinger A."/>
            <person name="Honan T."/>
            <person name="Huard M.D."/>
            <person name="Hughes L."/>
            <person name="Hurhula B."/>
            <person name="Husby M.E."/>
            <person name="Kamat A."/>
            <person name="Kanga B."/>
            <person name="Kashin S."/>
            <person name="Khazanovich D."/>
            <person name="Kisner P."/>
            <person name="Lance K."/>
            <person name="Lara M."/>
            <person name="Lee W."/>
            <person name="Lennon N."/>
            <person name="Letendre F."/>
            <person name="LeVine R."/>
            <person name="Lipovsky A."/>
            <person name="Liu X."/>
            <person name="Liu J."/>
            <person name="Liu S."/>
            <person name="Lokyitsang T."/>
            <person name="Lokyitsang Y."/>
            <person name="Lubonja R."/>
            <person name="Lui A."/>
            <person name="MacDonald P."/>
            <person name="Magnisalis V."/>
            <person name="Maru K."/>
            <person name="Matthews C."/>
            <person name="McCusker W."/>
            <person name="McDonough S."/>
            <person name="Mehta T."/>
            <person name="Meldrim J."/>
            <person name="Meneus L."/>
            <person name="Mihai O."/>
            <person name="Mihalev A."/>
            <person name="Mihova T."/>
            <person name="Mittelman R."/>
            <person name="Mlenga V."/>
            <person name="Montmayeur A."/>
            <person name="Mulrain L."/>
            <person name="Navidi A."/>
            <person name="Naylor J."/>
            <person name="Negash T."/>
            <person name="Nguyen T."/>
            <person name="Nguyen N."/>
            <person name="Nicol R."/>
            <person name="Norbu C."/>
            <person name="Norbu N."/>
            <person name="Novod N."/>
            <person name="O'Neill B."/>
            <person name="Osman S."/>
            <person name="Markiewicz E."/>
            <person name="Oyono O.L."/>
            <person name="Patti C."/>
            <person name="Phunkhang P."/>
            <person name="Pierre F."/>
            <person name="Priest M."/>
            <person name="Raghuraman S."/>
            <person name="Rege F."/>
            <person name="Reyes R."/>
            <person name="Rise C."/>
            <person name="Rogov P."/>
            <person name="Ross K."/>
            <person name="Ryan E."/>
            <person name="Settipalli S."/>
            <person name="Shea T."/>
            <person name="Sherpa N."/>
            <person name="Shi L."/>
            <person name="Shih D."/>
            <person name="Sparrow T."/>
            <person name="Spaulding J."/>
            <person name="Stalker J."/>
            <person name="Stange-Thomann N."/>
            <person name="Stavropoulos S."/>
            <person name="Stone C."/>
            <person name="Strader C."/>
            <person name="Tesfaye S."/>
            <person name="Thomson T."/>
            <person name="Thoulutsang Y."/>
            <person name="Thoulutsang D."/>
            <person name="Topham K."/>
            <person name="Topping I."/>
            <person name="Tsamla T."/>
            <person name="Vassiliev H."/>
            <person name="Vo A."/>
            <person name="Wangchuk T."/>
            <person name="Wangdi T."/>
            <person name="Weiand M."/>
            <person name="Wilkinson J."/>
            <person name="Wilson A."/>
            <person name="Yadav S."/>
            <person name="Young G."/>
            <person name="Yu Q."/>
            <person name="Zembek L."/>
            <person name="Zhong D."/>
            <person name="Zimmer A."/>
            <person name="Zwirko Z."/>
            <person name="Jaffe D.B."/>
            <person name="Alvarez P."/>
            <person name="Brockman W."/>
            <person name="Butler J."/>
            <person name="Chin C."/>
            <person name="Gnerre S."/>
            <person name="MacCallum I."/>
            <person name="Graves J.A."/>
            <person name="Ponting C.P."/>
            <person name="Breen M."/>
            <person name="Samollow P.B."/>
            <person name="Lander E.S."/>
            <person name="Lindblad-Toh K."/>
        </authorList>
    </citation>
    <scope>NUCLEOTIDE SEQUENCE [LARGE SCALE GENOMIC DNA]</scope>
</reference>
<dbReference type="PANTHER" id="PTHR23138:SF94">
    <property type="entry name" value="RAN BINDING PROTEIN 1"/>
    <property type="match status" value="1"/>
</dbReference>
<dbReference type="InterPro" id="IPR011993">
    <property type="entry name" value="PH-like_dom_sf"/>
</dbReference>
<feature type="compositionally biased region" description="Basic and acidic residues" evidence="1">
    <location>
        <begin position="244"/>
        <end position="284"/>
    </location>
</feature>
<dbReference type="PROSITE" id="PS50196">
    <property type="entry name" value="RANBD1"/>
    <property type="match status" value="1"/>
</dbReference>
<dbReference type="HOGENOM" id="CLU_067861_1_3_1"/>
<dbReference type="GO" id="GO:0046604">
    <property type="term" value="P:positive regulation of mitotic centrosome separation"/>
    <property type="evidence" value="ECO:0000318"/>
    <property type="project" value="GO_Central"/>
</dbReference>
<dbReference type="InParanoid" id="F6RH02"/>
<feature type="compositionally biased region" description="Basic and acidic residues" evidence="1">
    <location>
        <begin position="311"/>
        <end position="332"/>
    </location>
</feature>
<feature type="compositionally biased region" description="Basic and acidic residues" evidence="1">
    <location>
        <begin position="200"/>
        <end position="217"/>
    </location>
</feature>
<reference evidence="3" key="3">
    <citation type="submission" date="2025-09" db="UniProtKB">
        <authorList>
            <consortium name="Ensembl"/>
        </authorList>
    </citation>
    <scope>IDENTIFICATION</scope>
</reference>
<dbReference type="InterPro" id="IPR045256">
    <property type="entry name" value="RanBP1_RanBD"/>
</dbReference>
<evidence type="ECO:0000313" key="3">
    <source>
        <dbReference type="Ensembl" id="ENSMODP00000027799.2"/>
    </source>
</evidence>
<feature type="compositionally biased region" description="Basic and acidic residues" evidence="1">
    <location>
        <begin position="227"/>
        <end position="237"/>
    </location>
</feature>
<dbReference type="GO" id="GO:0005737">
    <property type="term" value="C:cytoplasm"/>
    <property type="evidence" value="ECO:0000318"/>
    <property type="project" value="GO_Central"/>
</dbReference>
<feature type="domain" description="RanBD1" evidence="2">
    <location>
        <begin position="29"/>
        <end position="161"/>
    </location>
</feature>
<dbReference type="FunFam" id="2.30.29.30:FF:000136">
    <property type="entry name" value="Ran-specific GTPase-activating protein-like"/>
    <property type="match status" value="1"/>
</dbReference>
<dbReference type="GeneID" id="100023161"/>
<name>F6RH02_MONDO</name>
<accession>F6RH02</accession>
<dbReference type="PANTHER" id="PTHR23138">
    <property type="entry name" value="RAN BINDING PROTEIN"/>
    <property type="match status" value="1"/>
</dbReference>